<comment type="caution">
    <text evidence="1">The sequence shown here is derived from an EMBL/GenBank/DDBJ whole genome shotgun (WGS) entry which is preliminary data.</text>
</comment>
<evidence type="ECO:0000313" key="2">
    <source>
        <dbReference type="Proteomes" id="UP001054902"/>
    </source>
</evidence>
<keyword evidence="2" id="KW-1185">Reference proteome</keyword>
<sequence length="415" mass="47642">MIDLERIHDVFEKIEEMPKNFRERVESKLEEFSQEIDNFSNIWKDSLHGHQSYTEKAKAIIEKDLEVFRRDQELFTTVQSASEWLEYLLDAAISFICVSLHIHNDTEGEVRTLIQYLPEVLTLLVNTIRINVGHEDHQIIESHDFPIELIAKDPTAAAFVPIFAEEGAKQRLDHVIDNHTKGGLLLKKDGKGSLLQDLSTTEQFVTDDRMCSAHNDDLHCTILMDLCDRNLVNEDDFFQILVERNFQVFHSIGSLDRDMALLRRFPYVLKRVYKGSPVLHHCIMSIDDVEPEIAFFAVGCLMNFTFTFFPDEFGLFFLKNESGQQMTLDVYGDLDENLGFVNSTAVMAIESIVDIDWLNLNRMSNLLPFMLVSSKGDSKAILSLVYSLIRKDPLRAFSTVTKITILGSSMMKMKI</sequence>
<name>A0AAD3D652_9STRA</name>
<dbReference type="Proteomes" id="UP001054902">
    <property type="component" value="Unassembled WGS sequence"/>
</dbReference>
<dbReference type="EMBL" id="BLLK01000062">
    <property type="protein sequence ID" value="GFH58632.1"/>
    <property type="molecule type" value="Genomic_DNA"/>
</dbReference>
<reference evidence="1 2" key="1">
    <citation type="journal article" date="2021" name="Sci. Rep.">
        <title>The genome of the diatom Chaetoceros tenuissimus carries an ancient integrated fragment of an extant virus.</title>
        <authorList>
            <person name="Hongo Y."/>
            <person name="Kimura K."/>
            <person name="Takaki Y."/>
            <person name="Yoshida Y."/>
            <person name="Baba S."/>
            <person name="Kobayashi G."/>
            <person name="Nagasaki K."/>
            <person name="Hano T."/>
            <person name="Tomaru Y."/>
        </authorList>
    </citation>
    <scope>NUCLEOTIDE SEQUENCE [LARGE SCALE GENOMIC DNA]</scope>
    <source>
        <strain evidence="1 2">NIES-3715</strain>
    </source>
</reference>
<organism evidence="1 2">
    <name type="scientific">Chaetoceros tenuissimus</name>
    <dbReference type="NCBI Taxonomy" id="426638"/>
    <lineage>
        <taxon>Eukaryota</taxon>
        <taxon>Sar</taxon>
        <taxon>Stramenopiles</taxon>
        <taxon>Ochrophyta</taxon>
        <taxon>Bacillariophyta</taxon>
        <taxon>Coscinodiscophyceae</taxon>
        <taxon>Chaetocerotophycidae</taxon>
        <taxon>Chaetocerotales</taxon>
        <taxon>Chaetocerotaceae</taxon>
        <taxon>Chaetoceros</taxon>
    </lineage>
</organism>
<gene>
    <name evidence="1" type="ORF">CTEN210_15108</name>
</gene>
<evidence type="ECO:0000313" key="1">
    <source>
        <dbReference type="EMBL" id="GFH58632.1"/>
    </source>
</evidence>
<protein>
    <submittedName>
        <fullName evidence="1">Uncharacterized protein</fullName>
    </submittedName>
</protein>
<dbReference type="AlphaFoldDB" id="A0AAD3D652"/>
<proteinExistence type="predicted"/>
<accession>A0AAD3D652</accession>